<dbReference type="Proteomes" id="UP001150062">
    <property type="component" value="Unassembled WGS sequence"/>
</dbReference>
<proteinExistence type="predicted"/>
<accession>A0ABQ8YP42</accession>
<organism evidence="2 3">
    <name type="scientific">Anaeramoeba flamelloides</name>
    <dbReference type="NCBI Taxonomy" id="1746091"/>
    <lineage>
        <taxon>Eukaryota</taxon>
        <taxon>Metamonada</taxon>
        <taxon>Anaeramoebidae</taxon>
        <taxon>Anaeramoeba</taxon>
    </lineage>
</organism>
<evidence type="ECO:0000313" key="2">
    <source>
        <dbReference type="EMBL" id="KAJ6246378.1"/>
    </source>
</evidence>
<keyword evidence="3" id="KW-1185">Reference proteome</keyword>
<protein>
    <submittedName>
        <fullName evidence="2">Uncharacterized protein</fullName>
    </submittedName>
</protein>
<reference evidence="2" key="1">
    <citation type="submission" date="2022-08" db="EMBL/GenBank/DDBJ databases">
        <title>Novel sulfate-reducing endosymbionts in the free-living metamonad Anaeramoeba.</title>
        <authorList>
            <person name="Jerlstrom-Hultqvist J."/>
            <person name="Cepicka I."/>
            <person name="Gallot-Lavallee L."/>
            <person name="Salas-Leiva D."/>
            <person name="Curtis B.A."/>
            <person name="Zahonova K."/>
            <person name="Pipaliya S."/>
            <person name="Dacks J."/>
            <person name="Roger A.J."/>
        </authorList>
    </citation>
    <scope>NUCLEOTIDE SEQUENCE</scope>
    <source>
        <strain evidence="2">Schooner1</strain>
    </source>
</reference>
<evidence type="ECO:0000256" key="1">
    <source>
        <dbReference type="SAM" id="MobiDB-lite"/>
    </source>
</evidence>
<sequence>MDNQVNGIDVLVSMYVSFQNKLAKSISSLFMASKSLLAISFINKTKDEHLQELDFGLWCNFPRSLPFYSQFLKEYREVGKNCLSHAIQVILKSLPQLSGTAQMMNSQEASTNTTGRSFSGLNQTSRKPRKSNLRKGSRIHLQKNSLSDGFTNHLNRLKSANIFSSFNTYSVPISNSDYQQSGENVQISIPTSDFEFDSFLQKLYGFILCSGHYEIAVSVCEIFIVDVISVLLENYENTTKFILDYEKNMSKLNPDTVVLLQEFAWSNFVHKKPK</sequence>
<name>A0ABQ8YP42_9EUKA</name>
<dbReference type="EMBL" id="JAOAOG010000136">
    <property type="protein sequence ID" value="KAJ6246378.1"/>
    <property type="molecule type" value="Genomic_DNA"/>
</dbReference>
<feature type="compositionally biased region" description="Polar residues" evidence="1">
    <location>
        <begin position="103"/>
        <end position="125"/>
    </location>
</feature>
<feature type="compositionally biased region" description="Basic residues" evidence="1">
    <location>
        <begin position="126"/>
        <end position="136"/>
    </location>
</feature>
<feature type="region of interest" description="Disordered" evidence="1">
    <location>
        <begin position="103"/>
        <end position="136"/>
    </location>
</feature>
<comment type="caution">
    <text evidence="2">The sequence shown here is derived from an EMBL/GenBank/DDBJ whole genome shotgun (WGS) entry which is preliminary data.</text>
</comment>
<gene>
    <name evidence="2" type="ORF">M0813_19518</name>
</gene>
<evidence type="ECO:0000313" key="3">
    <source>
        <dbReference type="Proteomes" id="UP001150062"/>
    </source>
</evidence>